<keyword evidence="1" id="KW-0812">Transmembrane</keyword>
<dbReference type="Proteomes" id="UP001595607">
    <property type="component" value="Unassembled WGS sequence"/>
</dbReference>
<keyword evidence="1" id="KW-0472">Membrane</keyword>
<gene>
    <name evidence="2" type="ORF">ACFONP_07030</name>
</gene>
<dbReference type="EMBL" id="JBHRVA010000002">
    <property type="protein sequence ID" value="MFC3302482.1"/>
    <property type="molecule type" value="Genomic_DNA"/>
</dbReference>
<dbReference type="RefSeq" id="WP_378992676.1">
    <property type="nucleotide sequence ID" value="NZ_JBHRVA010000002.1"/>
</dbReference>
<organism evidence="2 3">
    <name type="scientific">Parvularcula lutaonensis</name>
    <dbReference type="NCBI Taxonomy" id="491923"/>
    <lineage>
        <taxon>Bacteria</taxon>
        <taxon>Pseudomonadati</taxon>
        <taxon>Pseudomonadota</taxon>
        <taxon>Alphaproteobacteria</taxon>
        <taxon>Parvularculales</taxon>
        <taxon>Parvularculaceae</taxon>
        <taxon>Parvularcula</taxon>
    </lineage>
</organism>
<keyword evidence="3" id="KW-1185">Reference proteome</keyword>
<evidence type="ECO:0000313" key="2">
    <source>
        <dbReference type="EMBL" id="MFC3302482.1"/>
    </source>
</evidence>
<proteinExistence type="predicted"/>
<name>A0ABV7MC46_9PROT</name>
<evidence type="ECO:0000256" key="1">
    <source>
        <dbReference type="SAM" id="Phobius"/>
    </source>
</evidence>
<feature type="transmembrane region" description="Helical" evidence="1">
    <location>
        <begin position="59"/>
        <end position="80"/>
    </location>
</feature>
<sequence length="83" mass="9055">MLTVLAVLVLGLLGSGAYWLHVNIAPELAYDGVWIWIAAPFFVSVIFAALVASRMPIWIKLLGSAAWFLVAVLPPLNLLFGLY</sequence>
<comment type="caution">
    <text evidence="2">The sequence shown here is derived from an EMBL/GenBank/DDBJ whole genome shotgun (WGS) entry which is preliminary data.</text>
</comment>
<protein>
    <submittedName>
        <fullName evidence="2">Uncharacterized protein</fullName>
    </submittedName>
</protein>
<feature type="transmembrane region" description="Helical" evidence="1">
    <location>
        <begin position="33"/>
        <end position="52"/>
    </location>
</feature>
<keyword evidence="1" id="KW-1133">Transmembrane helix</keyword>
<reference evidence="3" key="1">
    <citation type="journal article" date="2019" name="Int. J. Syst. Evol. Microbiol.">
        <title>The Global Catalogue of Microorganisms (GCM) 10K type strain sequencing project: providing services to taxonomists for standard genome sequencing and annotation.</title>
        <authorList>
            <consortium name="The Broad Institute Genomics Platform"/>
            <consortium name="The Broad Institute Genome Sequencing Center for Infectious Disease"/>
            <person name="Wu L."/>
            <person name="Ma J."/>
        </authorList>
    </citation>
    <scope>NUCLEOTIDE SEQUENCE [LARGE SCALE GENOMIC DNA]</scope>
    <source>
        <strain evidence="3">KCTC 22245</strain>
    </source>
</reference>
<accession>A0ABV7MC46</accession>
<evidence type="ECO:0000313" key="3">
    <source>
        <dbReference type="Proteomes" id="UP001595607"/>
    </source>
</evidence>